<dbReference type="Gene3D" id="3.30.70.1070">
    <property type="entry name" value="Sporulation related repeat"/>
    <property type="match status" value="2"/>
</dbReference>
<dbReference type="AlphaFoldDB" id="A0A0A2WT92"/>
<organism evidence="4 5">
    <name type="scientific">Thermus filiformis</name>
    <dbReference type="NCBI Taxonomy" id="276"/>
    <lineage>
        <taxon>Bacteria</taxon>
        <taxon>Thermotogati</taxon>
        <taxon>Deinococcota</taxon>
        <taxon>Deinococci</taxon>
        <taxon>Thermales</taxon>
        <taxon>Thermaceae</taxon>
        <taxon>Thermus</taxon>
    </lineage>
</organism>
<dbReference type="InterPro" id="IPR052521">
    <property type="entry name" value="Cell_div_SPOR-domain"/>
</dbReference>
<dbReference type="STRING" id="276.THFILI_10505"/>
<dbReference type="InterPro" id="IPR007730">
    <property type="entry name" value="SPOR-like_dom"/>
</dbReference>
<dbReference type="Proteomes" id="UP000030364">
    <property type="component" value="Unassembled WGS sequence"/>
</dbReference>
<keyword evidence="2" id="KW-0472">Membrane</keyword>
<evidence type="ECO:0000259" key="3">
    <source>
        <dbReference type="PROSITE" id="PS51724"/>
    </source>
</evidence>
<keyword evidence="2" id="KW-1133">Transmembrane helix</keyword>
<feature type="region of interest" description="Disordered" evidence="1">
    <location>
        <begin position="38"/>
        <end position="120"/>
    </location>
</feature>
<dbReference type="SUPFAM" id="SSF110997">
    <property type="entry name" value="Sporulation related repeat"/>
    <property type="match status" value="2"/>
</dbReference>
<dbReference type="InterPro" id="IPR036680">
    <property type="entry name" value="SPOR-like_sf"/>
</dbReference>
<dbReference type="RefSeq" id="WP_045246453.1">
    <property type="nucleotide sequence ID" value="NZ_JPSL02000040.1"/>
</dbReference>
<dbReference type="GO" id="GO:0032153">
    <property type="term" value="C:cell division site"/>
    <property type="evidence" value="ECO:0007669"/>
    <property type="project" value="TreeGrafter"/>
</dbReference>
<evidence type="ECO:0000313" key="4">
    <source>
        <dbReference type="EMBL" id="KGQ21525.2"/>
    </source>
</evidence>
<protein>
    <submittedName>
        <fullName evidence="4">Sporulation protein</fullName>
    </submittedName>
</protein>
<keyword evidence="2" id="KW-0812">Transmembrane</keyword>
<feature type="compositionally biased region" description="Low complexity" evidence="1">
    <location>
        <begin position="60"/>
        <end position="110"/>
    </location>
</feature>
<dbReference type="GO" id="GO:0032506">
    <property type="term" value="P:cytokinetic process"/>
    <property type="evidence" value="ECO:0007669"/>
    <property type="project" value="TreeGrafter"/>
</dbReference>
<dbReference type="PANTHER" id="PTHR38687:SF1">
    <property type="entry name" value="CELL DIVISION PROTEIN DEDD"/>
    <property type="match status" value="1"/>
</dbReference>
<evidence type="ECO:0000256" key="2">
    <source>
        <dbReference type="SAM" id="Phobius"/>
    </source>
</evidence>
<comment type="caution">
    <text evidence="4">The sequence shown here is derived from an EMBL/GenBank/DDBJ whole genome shotgun (WGS) entry which is preliminary data.</text>
</comment>
<proteinExistence type="predicted"/>
<accession>A0A0A2WT92</accession>
<feature type="transmembrane region" description="Helical" evidence="2">
    <location>
        <begin position="12"/>
        <end position="30"/>
    </location>
</feature>
<feature type="domain" description="SPOR" evidence="3">
    <location>
        <begin position="118"/>
        <end position="195"/>
    </location>
</feature>
<dbReference type="PANTHER" id="PTHR38687">
    <property type="entry name" value="CELL DIVISION PROTEIN DEDD-RELATED"/>
    <property type="match status" value="1"/>
</dbReference>
<name>A0A0A2WT92_THEFI</name>
<dbReference type="EMBL" id="JPSL02000040">
    <property type="protein sequence ID" value="KGQ21525.2"/>
    <property type="molecule type" value="Genomic_DNA"/>
</dbReference>
<dbReference type="GO" id="GO:0030428">
    <property type="term" value="C:cell septum"/>
    <property type="evidence" value="ECO:0007669"/>
    <property type="project" value="TreeGrafter"/>
</dbReference>
<sequence>MGWLRENWLDALIFLLIALVVAGIVLYLTGINPFARTPAPAPSAPSAPASTPLPAPPSGARPSSEPASSEPVVTVLPLPQAPAEAPEAPEAPRAPQAPQASQVSQAPSRSESPAPEARPASGVWRVAVGSFSNPENALRLSRELSQKGFNVRLEAAGAYTRVVVGPYASEEEARRAAQALSAYNPQVYRGQAPVSGAYLQVGAFQKEENALALASRLKEAGIPAVVRKDGLYRVQVGPVSEENKEALRARLEGMGLSPVEVR</sequence>
<evidence type="ECO:0000256" key="1">
    <source>
        <dbReference type="SAM" id="MobiDB-lite"/>
    </source>
</evidence>
<keyword evidence="5" id="KW-1185">Reference proteome</keyword>
<dbReference type="Pfam" id="PF05036">
    <property type="entry name" value="SPOR"/>
    <property type="match status" value="2"/>
</dbReference>
<feature type="compositionally biased region" description="Pro residues" evidence="1">
    <location>
        <begin position="39"/>
        <end position="59"/>
    </location>
</feature>
<evidence type="ECO:0000313" key="5">
    <source>
        <dbReference type="Proteomes" id="UP000030364"/>
    </source>
</evidence>
<dbReference type="OrthoDB" id="32196at2"/>
<dbReference type="PROSITE" id="PS51724">
    <property type="entry name" value="SPOR"/>
    <property type="match status" value="1"/>
</dbReference>
<gene>
    <name evidence="4" type="ORF">THFILI_10505</name>
</gene>
<reference evidence="4 5" key="1">
    <citation type="journal article" date="2015" name="Genome Announc.">
        <title>Draft Genome Sequence of the Thermophile Thermus filiformis ATCC 43280, Producer of Carotenoid-(Di)glucoside-Branched Fatty Acid (Di)esters and Source of Hyperthermostable Enzymes of Biotechnological Interest.</title>
        <authorList>
            <person name="Mandelli F."/>
            <person name="Oliveira Ramires B."/>
            <person name="Couger M.B."/>
            <person name="Paixao D.A."/>
            <person name="Camilo C.M."/>
            <person name="Polikarpov I."/>
            <person name="Prade R."/>
            <person name="Riano-Pachon D.M."/>
            <person name="Squina F.M."/>
        </authorList>
    </citation>
    <scope>NUCLEOTIDE SEQUENCE [LARGE SCALE GENOMIC DNA]</scope>
    <source>
        <strain evidence="4 5">ATCC 43280</strain>
    </source>
</reference>
<dbReference type="GO" id="GO:0042834">
    <property type="term" value="F:peptidoglycan binding"/>
    <property type="evidence" value="ECO:0007669"/>
    <property type="project" value="InterPro"/>
</dbReference>